<feature type="non-terminal residue" evidence="1">
    <location>
        <position position="1"/>
    </location>
</feature>
<organism evidence="1 2">
    <name type="scientific">Caligus rogercresseyi</name>
    <name type="common">Sea louse</name>
    <dbReference type="NCBI Taxonomy" id="217165"/>
    <lineage>
        <taxon>Eukaryota</taxon>
        <taxon>Metazoa</taxon>
        <taxon>Ecdysozoa</taxon>
        <taxon>Arthropoda</taxon>
        <taxon>Crustacea</taxon>
        <taxon>Multicrustacea</taxon>
        <taxon>Hexanauplia</taxon>
        <taxon>Copepoda</taxon>
        <taxon>Siphonostomatoida</taxon>
        <taxon>Caligidae</taxon>
        <taxon>Caligus</taxon>
    </lineage>
</organism>
<gene>
    <name evidence="1" type="ORF">FKW44_006830</name>
</gene>
<dbReference type="Proteomes" id="UP000595437">
    <property type="component" value="Chromosome 4"/>
</dbReference>
<sequence length="53" mass="5861">RGSSQSKESLNVAECGRQEHDRCLEFITGPSRRTNFSGSTATCENIRKVGSWS</sequence>
<keyword evidence="2" id="KW-1185">Reference proteome</keyword>
<proteinExistence type="predicted"/>
<reference evidence="2" key="1">
    <citation type="submission" date="2021-01" db="EMBL/GenBank/DDBJ databases">
        <title>Caligus Genome Assembly.</title>
        <authorList>
            <person name="Gallardo-Escarate C."/>
        </authorList>
    </citation>
    <scope>NUCLEOTIDE SEQUENCE [LARGE SCALE GENOMIC DNA]</scope>
</reference>
<evidence type="ECO:0000313" key="1">
    <source>
        <dbReference type="EMBL" id="QQP54112.1"/>
    </source>
</evidence>
<name>A0A7T8QT36_CALRO</name>
<protein>
    <submittedName>
        <fullName evidence="1">Uncharacterized protein</fullName>
    </submittedName>
</protein>
<evidence type="ECO:0000313" key="2">
    <source>
        <dbReference type="Proteomes" id="UP000595437"/>
    </source>
</evidence>
<accession>A0A7T8QT36</accession>
<dbReference type="AlphaFoldDB" id="A0A7T8QT36"/>
<dbReference type="EMBL" id="CP045893">
    <property type="protein sequence ID" value="QQP54112.1"/>
    <property type="molecule type" value="Genomic_DNA"/>
</dbReference>